<evidence type="ECO:0000313" key="2">
    <source>
        <dbReference type="Proteomes" id="UP000297280"/>
    </source>
</evidence>
<dbReference type="Proteomes" id="UP000297280">
    <property type="component" value="Unassembled WGS sequence"/>
</dbReference>
<gene>
    <name evidence="1" type="ORF">BPOR_0282g00080</name>
</gene>
<comment type="caution">
    <text evidence="1">The sequence shown here is derived from an EMBL/GenBank/DDBJ whole genome shotgun (WGS) entry which is preliminary data.</text>
</comment>
<keyword evidence="2" id="KW-1185">Reference proteome</keyword>
<sequence>MEHAPNGYGIHFCEYQDDDGPPITRSTLDTFHEILRTFREKASMVLNTLALQSKHEEVGEGVGMEIEFSLRLGDETITAKETCSEASSSCDFHQGEHCCPSLVCYLPRSSSMGECHPPFDSKSEDEEILDVLRKPYLSPKQNLKFNLNSNVDESLESEEEKKEEANKWDFLKVIEMPPRLDDITKLPKCKPMNSPAYEDFECRQAMETQYAKEITASLYKKKNGGELDDSHGVDIDSRIQCIVEDGIVLHLWVLAEKFLIRRLQNYIVHNLCKKATACRQIIPAHYGYAYENTVEGSALRRFVVEQSCWTANIYDEDLNDYPVEMLRDIVTVLKAQLPASVRARKFSQMTAEYYLVEENPTTES</sequence>
<organism evidence="1 2">
    <name type="scientific">Botrytis porri</name>
    <dbReference type="NCBI Taxonomy" id="87229"/>
    <lineage>
        <taxon>Eukaryota</taxon>
        <taxon>Fungi</taxon>
        <taxon>Dikarya</taxon>
        <taxon>Ascomycota</taxon>
        <taxon>Pezizomycotina</taxon>
        <taxon>Leotiomycetes</taxon>
        <taxon>Helotiales</taxon>
        <taxon>Sclerotiniaceae</taxon>
        <taxon>Botrytis</taxon>
    </lineage>
</organism>
<reference evidence="1 2" key="1">
    <citation type="submission" date="2017-12" db="EMBL/GenBank/DDBJ databases">
        <title>Comparative genomics of Botrytis spp.</title>
        <authorList>
            <person name="Valero-Jimenez C.A."/>
            <person name="Tapia P."/>
            <person name="Veloso J."/>
            <person name="Silva-Moreno E."/>
            <person name="Staats M."/>
            <person name="Valdes J.H."/>
            <person name="Van Kan J.A.L."/>
        </authorList>
    </citation>
    <scope>NUCLEOTIDE SEQUENCE [LARGE SCALE GENOMIC DNA]</scope>
    <source>
        <strain evidence="1 2">MUCL3349</strain>
    </source>
</reference>
<accession>A0A4Z1KQC5</accession>
<evidence type="ECO:0000313" key="1">
    <source>
        <dbReference type="EMBL" id="TGO86712.1"/>
    </source>
</evidence>
<dbReference type="AlphaFoldDB" id="A0A4Z1KQC5"/>
<proteinExistence type="predicted"/>
<protein>
    <submittedName>
        <fullName evidence="1">Uncharacterized protein</fullName>
    </submittedName>
</protein>
<dbReference type="EMBL" id="PQXO01000281">
    <property type="protein sequence ID" value="TGO86712.1"/>
    <property type="molecule type" value="Genomic_DNA"/>
</dbReference>
<name>A0A4Z1KQC5_9HELO</name>